<proteinExistence type="predicted"/>
<protein>
    <recommendedName>
        <fullName evidence="1">Methyltransferase FkbM domain-containing protein</fullName>
    </recommendedName>
</protein>
<dbReference type="PANTHER" id="PTHR32026">
    <property type="entry name" value="METHYLTRANSFERASE-LIKE PROTEIN 24"/>
    <property type="match status" value="1"/>
</dbReference>
<name>A0A385SL62_9BACT</name>
<dbReference type="EMBL" id="CP032382">
    <property type="protein sequence ID" value="AYB31111.1"/>
    <property type="molecule type" value="Genomic_DNA"/>
</dbReference>
<sequence>MAFEFLRPFKVAKERVGRNWDGGYVLESDSLSSVEVTYSYGVGWELSFEKALYSRTHKTIRLFDPTLFDMGNIPTQSKRGLYWLGRYVAKVVYFKSILLSLPLRGYGLKFYNEGLSKSKNGKYNSFTNHLAEFGDEGKKVLLKIDIEGGEYEMFEDEKFLKSLDNVVQIAMELHDLESELGRVEKIVQRLSDRFSVVHFHANNYGYLFESRGKKVPSVIELTFLNNAYLKQRVADTAPLPVSNLDYPNDPQKPDIELSHLFS</sequence>
<dbReference type="KEGG" id="chk:D4L85_11230"/>
<organism evidence="2 3">
    <name type="scientific">Chryseolinea soli</name>
    <dbReference type="NCBI Taxonomy" id="2321403"/>
    <lineage>
        <taxon>Bacteria</taxon>
        <taxon>Pseudomonadati</taxon>
        <taxon>Bacteroidota</taxon>
        <taxon>Cytophagia</taxon>
        <taxon>Cytophagales</taxon>
        <taxon>Fulvivirgaceae</taxon>
        <taxon>Chryseolinea</taxon>
    </lineage>
</organism>
<dbReference type="Pfam" id="PF05050">
    <property type="entry name" value="Methyltransf_21"/>
    <property type="match status" value="1"/>
</dbReference>
<dbReference type="AlphaFoldDB" id="A0A385SL62"/>
<gene>
    <name evidence="2" type="ORF">D4L85_11230</name>
</gene>
<dbReference type="Proteomes" id="UP000266183">
    <property type="component" value="Chromosome"/>
</dbReference>
<dbReference type="InterPro" id="IPR006342">
    <property type="entry name" value="FkbM_mtfrase"/>
</dbReference>
<evidence type="ECO:0000313" key="2">
    <source>
        <dbReference type="EMBL" id="AYB31111.1"/>
    </source>
</evidence>
<feature type="domain" description="Methyltransferase FkbM" evidence="1">
    <location>
        <begin position="129"/>
        <end position="191"/>
    </location>
</feature>
<reference evidence="3" key="1">
    <citation type="submission" date="2018-09" db="EMBL/GenBank/DDBJ databases">
        <title>Chryseolinea sp. KIS68-18 isolated from soil.</title>
        <authorList>
            <person name="Weon H.-Y."/>
            <person name="Kwon S.-W."/>
            <person name="Lee S.A."/>
        </authorList>
    </citation>
    <scope>NUCLEOTIDE SEQUENCE [LARGE SCALE GENOMIC DNA]</scope>
    <source>
        <strain evidence="3">KIS68-18</strain>
    </source>
</reference>
<dbReference type="InterPro" id="IPR026913">
    <property type="entry name" value="METTL24"/>
</dbReference>
<evidence type="ECO:0000259" key="1">
    <source>
        <dbReference type="Pfam" id="PF05050"/>
    </source>
</evidence>
<keyword evidence="3" id="KW-1185">Reference proteome</keyword>
<dbReference type="OrthoDB" id="6310850at2"/>
<dbReference type="RefSeq" id="WP_119754393.1">
    <property type="nucleotide sequence ID" value="NZ_CP032382.1"/>
</dbReference>
<accession>A0A385SL62</accession>
<evidence type="ECO:0000313" key="3">
    <source>
        <dbReference type="Proteomes" id="UP000266183"/>
    </source>
</evidence>